<dbReference type="GO" id="GO:0070403">
    <property type="term" value="F:NAD+ binding"/>
    <property type="evidence" value="ECO:0007669"/>
    <property type="project" value="InterPro"/>
</dbReference>
<dbReference type="SUPFAM" id="SSF51735">
    <property type="entry name" value="NAD(P)-binding Rossmann-fold domains"/>
    <property type="match status" value="1"/>
</dbReference>
<reference evidence="2" key="1">
    <citation type="journal article" date="2020" name="Cell">
        <title>Large-Scale Comparative Analyses of Tick Genomes Elucidate Their Genetic Diversity and Vector Capacities.</title>
        <authorList>
            <consortium name="Tick Genome and Microbiome Consortium (TIGMIC)"/>
            <person name="Jia N."/>
            <person name="Wang J."/>
            <person name="Shi W."/>
            <person name="Du L."/>
            <person name="Sun Y."/>
            <person name="Zhan W."/>
            <person name="Jiang J.F."/>
            <person name="Wang Q."/>
            <person name="Zhang B."/>
            <person name="Ji P."/>
            <person name="Bell-Sakyi L."/>
            <person name="Cui X.M."/>
            <person name="Yuan T.T."/>
            <person name="Jiang B.G."/>
            <person name="Yang W.F."/>
            <person name="Lam T.T."/>
            <person name="Chang Q.C."/>
            <person name="Ding S.J."/>
            <person name="Wang X.J."/>
            <person name="Zhu J.G."/>
            <person name="Ruan X.D."/>
            <person name="Zhao L."/>
            <person name="Wei J.T."/>
            <person name="Ye R.Z."/>
            <person name="Que T.C."/>
            <person name="Du C.H."/>
            <person name="Zhou Y.H."/>
            <person name="Cheng J.X."/>
            <person name="Dai P.F."/>
            <person name="Guo W.B."/>
            <person name="Han X.H."/>
            <person name="Huang E.J."/>
            <person name="Li L.F."/>
            <person name="Wei W."/>
            <person name="Gao Y.C."/>
            <person name="Liu J.Z."/>
            <person name="Shao H.Z."/>
            <person name="Wang X."/>
            <person name="Wang C.C."/>
            <person name="Yang T.C."/>
            <person name="Huo Q.B."/>
            <person name="Li W."/>
            <person name="Chen H.Y."/>
            <person name="Chen S.E."/>
            <person name="Zhou L.G."/>
            <person name="Ni X.B."/>
            <person name="Tian J.H."/>
            <person name="Sheng Y."/>
            <person name="Liu T."/>
            <person name="Pan Y.S."/>
            <person name="Xia L.Y."/>
            <person name="Li J."/>
            <person name="Zhao F."/>
            <person name="Cao W.C."/>
        </authorList>
    </citation>
    <scope>NUCLEOTIDE SEQUENCE</scope>
    <source>
        <strain evidence="2">Rmic-2018</strain>
    </source>
</reference>
<dbReference type="InterPro" id="IPR036291">
    <property type="entry name" value="NAD(P)-bd_dom_sf"/>
</dbReference>
<name>A0A9J6DHT6_RHIMP</name>
<reference evidence="2" key="2">
    <citation type="submission" date="2021-09" db="EMBL/GenBank/DDBJ databases">
        <authorList>
            <person name="Jia N."/>
            <person name="Wang J."/>
            <person name="Shi W."/>
            <person name="Du L."/>
            <person name="Sun Y."/>
            <person name="Zhan W."/>
            <person name="Jiang J."/>
            <person name="Wang Q."/>
            <person name="Zhang B."/>
            <person name="Ji P."/>
            <person name="Sakyi L.B."/>
            <person name="Cui X."/>
            <person name="Yuan T."/>
            <person name="Jiang B."/>
            <person name="Yang W."/>
            <person name="Lam T.T.-Y."/>
            <person name="Chang Q."/>
            <person name="Ding S."/>
            <person name="Wang X."/>
            <person name="Zhu J."/>
            <person name="Ruan X."/>
            <person name="Zhao L."/>
            <person name="Wei J."/>
            <person name="Que T."/>
            <person name="Du C."/>
            <person name="Cheng J."/>
            <person name="Dai P."/>
            <person name="Han X."/>
            <person name="Huang E."/>
            <person name="Gao Y."/>
            <person name="Liu J."/>
            <person name="Shao H."/>
            <person name="Ye R."/>
            <person name="Li L."/>
            <person name="Wei W."/>
            <person name="Wang X."/>
            <person name="Wang C."/>
            <person name="Huo Q."/>
            <person name="Li W."/>
            <person name="Guo W."/>
            <person name="Chen H."/>
            <person name="Chen S."/>
            <person name="Zhou L."/>
            <person name="Zhou L."/>
            <person name="Ni X."/>
            <person name="Tian J."/>
            <person name="Zhou Y."/>
            <person name="Sheng Y."/>
            <person name="Liu T."/>
            <person name="Pan Y."/>
            <person name="Xia L."/>
            <person name="Li J."/>
            <person name="Zhao F."/>
            <person name="Cao W."/>
        </authorList>
    </citation>
    <scope>NUCLEOTIDE SEQUENCE</scope>
    <source>
        <strain evidence="2">Rmic-2018</strain>
        <tissue evidence="2">Larvae</tissue>
    </source>
</reference>
<feature type="domain" description="3-hydroxyacyl-CoA dehydrogenase NAD binding" evidence="1">
    <location>
        <begin position="21"/>
        <end position="91"/>
    </location>
</feature>
<accession>A0A9J6DHT6</accession>
<dbReference type="GO" id="GO:0050104">
    <property type="term" value="F:L-gulonate 3-dehydrogenase activity"/>
    <property type="evidence" value="ECO:0007669"/>
    <property type="project" value="TreeGrafter"/>
</dbReference>
<evidence type="ECO:0000259" key="1">
    <source>
        <dbReference type="Pfam" id="PF02737"/>
    </source>
</evidence>
<dbReference type="Proteomes" id="UP000821866">
    <property type="component" value="Chromosome 7"/>
</dbReference>
<gene>
    <name evidence="2" type="ORF">HPB51_015958</name>
</gene>
<proteinExistence type="predicted"/>
<comment type="caution">
    <text evidence="2">The sequence shown here is derived from an EMBL/GenBank/DDBJ whole genome shotgun (WGS) entry which is preliminary data.</text>
</comment>
<dbReference type="Gene3D" id="3.40.50.720">
    <property type="entry name" value="NAD(P)-binding Rossmann-like Domain"/>
    <property type="match status" value="1"/>
</dbReference>
<dbReference type="PANTHER" id="PTHR48075:SF1">
    <property type="entry name" value="LAMBDA-CRYSTALLIN HOMOLOG"/>
    <property type="match status" value="1"/>
</dbReference>
<dbReference type="Pfam" id="PF02737">
    <property type="entry name" value="3HCDH_N"/>
    <property type="match status" value="1"/>
</dbReference>
<protein>
    <recommendedName>
        <fullName evidence="1">3-hydroxyacyl-CoA dehydrogenase NAD binding domain-containing protein</fullName>
    </recommendedName>
</protein>
<dbReference type="GO" id="GO:0006631">
    <property type="term" value="P:fatty acid metabolic process"/>
    <property type="evidence" value="ECO:0007669"/>
    <property type="project" value="InterPro"/>
</dbReference>
<dbReference type="AlphaFoldDB" id="A0A9J6DHT6"/>
<dbReference type="PANTHER" id="PTHR48075">
    <property type="entry name" value="3-HYDROXYACYL-COA DEHYDROGENASE FAMILY PROTEIN"/>
    <property type="match status" value="1"/>
</dbReference>
<organism evidence="2 3">
    <name type="scientific">Rhipicephalus microplus</name>
    <name type="common">Cattle tick</name>
    <name type="synonym">Boophilus microplus</name>
    <dbReference type="NCBI Taxonomy" id="6941"/>
    <lineage>
        <taxon>Eukaryota</taxon>
        <taxon>Metazoa</taxon>
        <taxon>Ecdysozoa</taxon>
        <taxon>Arthropoda</taxon>
        <taxon>Chelicerata</taxon>
        <taxon>Arachnida</taxon>
        <taxon>Acari</taxon>
        <taxon>Parasitiformes</taxon>
        <taxon>Ixodida</taxon>
        <taxon>Ixodoidea</taxon>
        <taxon>Ixodidae</taxon>
        <taxon>Rhipicephalinae</taxon>
        <taxon>Rhipicephalus</taxon>
        <taxon>Boophilus</taxon>
    </lineage>
</organism>
<dbReference type="VEuPathDB" id="VectorBase:LOC119174841"/>
<dbReference type="EMBL" id="JABSTU010000009">
    <property type="protein sequence ID" value="KAH8021562.1"/>
    <property type="molecule type" value="Genomic_DNA"/>
</dbReference>
<sequence>MEAEMLQARVLRFGCMLKDPSGLIGRSWAMLFAGAGYTVDLFDVDDKKVDEALSDIEDQLGNLEKKGLLRGNLTSRQQHQLIRKCSTMAECLKGAIHVQAS</sequence>
<evidence type="ECO:0000313" key="3">
    <source>
        <dbReference type="Proteomes" id="UP000821866"/>
    </source>
</evidence>
<keyword evidence="3" id="KW-1185">Reference proteome</keyword>
<evidence type="ECO:0000313" key="2">
    <source>
        <dbReference type="EMBL" id="KAH8021562.1"/>
    </source>
</evidence>
<dbReference type="InterPro" id="IPR006176">
    <property type="entry name" value="3-OHacyl-CoA_DH_NAD-bd"/>
</dbReference>